<evidence type="ECO:0000256" key="2">
    <source>
        <dbReference type="ARBA" id="ARBA00022679"/>
    </source>
</evidence>
<dbReference type="GO" id="GO:0008168">
    <property type="term" value="F:methyltransferase activity"/>
    <property type="evidence" value="ECO:0007669"/>
    <property type="project" value="UniProtKB-KW"/>
</dbReference>
<dbReference type="CDD" id="cd02440">
    <property type="entry name" value="AdoMet_MTases"/>
    <property type="match status" value="1"/>
</dbReference>
<evidence type="ECO:0000313" key="6">
    <source>
        <dbReference type="Proteomes" id="UP000242700"/>
    </source>
</evidence>
<dbReference type="Gene3D" id="3.40.50.150">
    <property type="entry name" value="Vaccinia Virus protein VP39"/>
    <property type="match status" value="1"/>
</dbReference>
<proteinExistence type="predicted"/>
<gene>
    <name evidence="4" type="ORF">J2Z27_002118</name>
    <name evidence="5" type="ORF">SAMN05216187_10683</name>
</gene>
<evidence type="ECO:0000313" key="7">
    <source>
        <dbReference type="Proteomes" id="UP001519348"/>
    </source>
</evidence>
<reference evidence="6" key="1">
    <citation type="submission" date="2016-10" db="EMBL/GenBank/DDBJ databases">
        <authorList>
            <person name="Varghese N."/>
            <person name="Submissions S."/>
        </authorList>
    </citation>
    <scope>NUCLEOTIDE SEQUENCE [LARGE SCALE GENOMIC DNA]</scope>
    <source>
        <strain evidence="6">CGMCC 1.8911</strain>
    </source>
</reference>
<evidence type="ECO:0000259" key="3">
    <source>
        <dbReference type="Pfam" id="PF13649"/>
    </source>
</evidence>
<accession>A0A1G9ACE8</accession>
<keyword evidence="2 5" id="KW-0808">Transferase</keyword>
<protein>
    <submittedName>
        <fullName evidence="5">Methyltransferase domain-containing protein</fullName>
    </submittedName>
    <submittedName>
        <fullName evidence="4">SAM-dependent methyltransferase</fullName>
    </submittedName>
</protein>
<dbReference type="PANTHER" id="PTHR43861:SF1">
    <property type="entry name" value="TRANS-ACONITATE 2-METHYLTRANSFERASE"/>
    <property type="match status" value="1"/>
</dbReference>
<dbReference type="Pfam" id="PF13649">
    <property type="entry name" value="Methyltransf_25"/>
    <property type="match status" value="1"/>
</dbReference>
<reference evidence="4 7" key="3">
    <citation type="submission" date="2021-03" db="EMBL/GenBank/DDBJ databases">
        <title>Genomic Encyclopedia of Type Strains, Phase IV (KMG-IV): sequencing the most valuable type-strain genomes for metagenomic binning, comparative biology and taxonomic classification.</title>
        <authorList>
            <person name="Goeker M."/>
        </authorList>
    </citation>
    <scope>NUCLEOTIDE SEQUENCE [LARGE SCALE GENOMIC DNA]</scope>
    <source>
        <strain evidence="4 7">DSM 22420</strain>
    </source>
</reference>
<dbReference type="SUPFAM" id="SSF53335">
    <property type="entry name" value="S-adenosyl-L-methionine-dependent methyltransferases"/>
    <property type="match status" value="1"/>
</dbReference>
<keyword evidence="7" id="KW-1185">Reference proteome</keyword>
<organism evidence="5 6">
    <name type="scientific">Jeotgalicoccus aerolatus</name>
    <dbReference type="NCBI Taxonomy" id="709510"/>
    <lineage>
        <taxon>Bacteria</taxon>
        <taxon>Bacillati</taxon>
        <taxon>Bacillota</taxon>
        <taxon>Bacilli</taxon>
        <taxon>Bacillales</taxon>
        <taxon>Staphylococcaceae</taxon>
        <taxon>Jeotgalicoccus</taxon>
    </lineage>
</organism>
<reference evidence="5" key="2">
    <citation type="submission" date="2016-10" db="EMBL/GenBank/DDBJ databases">
        <authorList>
            <person name="de Groot N.N."/>
        </authorList>
    </citation>
    <scope>NUCLEOTIDE SEQUENCE [LARGE SCALE GENOMIC DNA]</scope>
    <source>
        <strain evidence="5">CGMCC 1.8911</strain>
    </source>
</reference>
<dbReference type="Proteomes" id="UP001519348">
    <property type="component" value="Unassembled WGS sequence"/>
</dbReference>
<sequence length="245" mass="28813">MHNQYDEENFFNMYKEIRHSPLSYNEIVEFPEIQRYMPDLKNKHVLDIGCGFGHLLKYIQNFQPKLLTGIDASEKMIHHCRSEESLNNMDFIHGDILTASHLDKYDVIISSLVFHYIEDFDALAKKLYSLLNPGGNVLFTIEHPIQTATETKNLVMKDTHGLYARVDHYFKESSRNSYWRDGIVIKKYHHKMDTILNSLIQNQLNIEVVKELGDSPEVREHYPEDRIQKLNTFPPFLLIKCTKIK</sequence>
<dbReference type="InterPro" id="IPR029063">
    <property type="entry name" value="SAM-dependent_MTases_sf"/>
</dbReference>
<dbReference type="OrthoDB" id="9791837at2"/>
<keyword evidence="1 5" id="KW-0489">Methyltransferase</keyword>
<dbReference type="STRING" id="586411.SAMN05216187_10683"/>
<feature type="domain" description="Methyltransferase" evidence="3">
    <location>
        <begin position="45"/>
        <end position="135"/>
    </location>
</feature>
<dbReference type="Proteomes" id="UP000242700">
    <property type="component" value="Unassembled WGS sequence"/>
</dbReference>
<evidence type="ECO:0000256" key="1">
    <source>
        <dbReference type="ARBA" id="ARBA00022603"/>
    </source>
</evidence>
<evidence type="ECO:0000313" key="5">
    <source>
        <dbReference type="EMBL" id="SDK25062.1"/>
    </source>
</evidence>
<dbReference type="EMBL" id="JAGGKN010000007">
    <property type="protein sequence ID" value="MBP1953037.1"/>
    <property type="molecule type" value="Genomic_DNA"/>
</dbReference>
<dbReference type="InterPro" id="IPR041698">
    <property type="entry name" value="Methyltransf_25"/>
</dbReference>
<dbReference type="RefSeq" id="WP_092597566.1">
    <property type="nucleotide sequence ID" value="NZ_BMCN01000002.1"/>
</dbReference>
<dbReference type="EMBL" id="FNFI01000006">
    <property type="protein sequence ID" value="SDK25062.1"/>
    <property type="molecule type" value="Genomic_DNA"/>
</dbReference>
<dbReference type="GO" id="GO:0032259">
    <property type="term" value="P:methylation"/>
    <property type="evidence" value="ECO:0007669"/>
    <property type="project" value="UniProtKB-KW"/>
</dbReference>
<evidence type="ECO:0000313" key="4">
    <source>
        <dbReference type="EMBL" id="MBP1953037.1"/>
    </source>
</evidence>
<name>A0A1G9ACE8_9STAP</name>
<dbReference type="AlphaFoldDB" id="A0A1G9ACE8"/>
<dbReference type="PANTHER" id="PTHR43861">
    <property type="entry name" value="TRANS-ACONITATE 2-METHYLTRANSFERASE-RELATED"/>
    <property type="match status" value="1"/>
</dbReference>